<dbReference type="PROSITE" id="PS51747">
    <property type="entry name" value="CYT_DCMP_DEAMINASES_2"/>
    <property type="match status" value="1"/>
</dbReference>
<feature type="domain" description="CMP/dCMP-type deaminase" evidence="6">
    <location>
        <begin position="106"/>
        <end position="231"/>
    </location>
</feature>
<evidence type="ECO:0000313" key="7">
    <source>
        <dbReference type="EMBL" id="MCW9706609.1"/>
    </source>
</evidence>
<sequence>MLNLSEVLKSSYVPYSSQPEGALVHSAEGRFFPGIRVENISYPLSVSAAQNALFCCLSEGDTPQKLWITNNNDPLLPFWKQEYGLSIDSLDPDDLPADRCNSISIDNKVNPVDILPQLLPQARVRYSNFPVAALVKTNLGYFSGVNIECSAWNLGLCAERVAIFKALSYRASTLLDLHIHTRSGEFSSPCGACRQVIIEHLQGQKIHLHHADGSQSIHFDTDLMPFSFRASSLSNSH</sequence>
<dbReference type="EC" id="3.5.4.5" evidence="7"/>
<keyword evidence="4 7" id="KW-0378">Hydrolase</keyword>
<accession>A0ABT3PKY7</accession>
<reference evidence="7 8" key="1">
    <citation type="submission" date="2021-03" db="EMBL/GenBank/DDBJ databases">
        <title>Aliifodinibius sp. nov., a new bacterium isolated from saline soil.</title>
        <authorList>
            <person name="Galisteo C."/>
            <person name="De La Haba R."/>
            <person name="Sanchez-Porro C."/>
            <person name="Ventosa A."/>
        </authorList>
    </citation>
    <scope>NUCLEOTIDE SEQUENCE [LARGE SCALE GENOMIC DNA]</scope>
    <source>
        <strain evidence="7 8">1BSP15-2V2</strain>
    </source>
</reference>
<dbReference type="PANTHER" id="PTHR11644:SF2">
    <property type="entry name" value="CYTIDINE DEAMINASE"/>
    <property type="match status" value="1"/>
</dbReference>
<comment type="caution">
    <text evidence="7">The sequence shown here is derived from an EMBL/GenBank/DDBJ whole genome shotgun (WGS) entry which is preliminary data.</text>
</comment>
<dbReference type="Gene3D" id="3.40.140.10">
    <property type="entry name" value="Cytidine Deaminase, domain 2"/>
    <property type="match status" value="2"/>
</dbReference>
<dbReference type="InterPro" id="IPR002125">
    <property type="entry name" value="CMP_dCMP_dom"/>
</dbReference>
<evidence type="ECO:0000256" key="3">
    <source>
        <dbReference type="ARBA" id="ARBA00022723"/>
    </source>
</evidence>
<dbReference type="Pfam" id="PF00383">
    <property type="entry name" value="dCMP_cyt_deam_1"/>
    <property type="match status" value="1"/>
</dbReference>
<protein>
    <submittedName>
        <fullName evidence="7">Cytidine deaminase</fullName>
        <ecNumber evidence="7">3.5.4.5</ecNumber>
    </submittedName>
</protein>
<dbReference type="InterPro" id="IPR016192">
    <property type="entry name" value="APOBEC/CMP_deaminase_Zn-bd"/>
</dbReference>
<evidence type="ECO:0000256" key="1">
    <source>
        <dbReference type="ARBA" id="ARBA00006576"/>
    </source>
</evidence>
<evidence type="ECO:0000313" key="8">
    <source>
        <dbReference type="Proteomes" id="UP001207918"/>
    </source>
</evidence>
<proteinExistence type="inferred from homology"/>
<dbReference type="InterPro" id="IPR050202">
    <property type="entry name" value="Cyt/Deoxycyt_deaminase"/>
</dbReference>
<dbReference type="CDD" id="cd01283">
    <property type="entry name" value="cytidine_deaminase"/>
    <property type="match status" value="2"/>
</dbReference>
<dbReference type="InterPro" id="IPR013171">
    <property type="entry name" value="Cyd/dCyd_deaminase_Zn-bd"/>
</dbReference>
<keyword evidence="5" id="KW-0862">Zinc</keyword>
<dbReference type="PROSITE" id="PS00903">
    <property type="entry name" value="CYT_DCMP_DEAMINASES_1"/>
    <property type="match status" value="1"/>
</dbReference>
<dbReference type="GO" id="GO:0004126">
    <property type="term" value="F:cytidine deaminase activity"/>
    <property type="evidence" value="ECO:0007669"/>
    <property type="project" value="UniProtKB-EC"/>
</dbReference>
<dbReference type="Proteomes" id="UP001207918">
    <property type="component" value="Unassembled WGS sequence"/>
</dbReference>
<comment type="subunit">
    <text evidence="2">Homodimer.</text>
</comment>
<dbReference type="RefSeq" id="WP_265765333.1">
    <property type="nucleotide sequence ID" value="NZ_JAGGJA010000004.1"/>
</dbReference>
<evidence type="ECO:0000256" key="2">
    <source>
        <dbReference type="ARBA" id="ARBA00011738"/>
    </source>
</evidence>
<dbReference type="EMBL" id="JAGGJA010000004">
    <property type="protein sequence ID" value="MCW9706609.1"/>
    <property type="molecule type" value="Genomic_DNA"/>
</dbReference>
<dbReference type="InterPro" id="IPR016193">
    <property type="entry name" value="Cytidine_deaminase-like"/>
</dbReference>
<dbReference type="PANTHER" id="PTHR11644">
    <property type="entry name" value="CYTIDINE DEAMINASE"/>
    <property type="match status" value="1"/>
</dbReference>
<organism evidence="7 8">
    <name type="scientific">Fodinibius salsisoli</name>
    <dbReference type="NCBI Taxonomy" id="2820877"/>
    <lineage>
        <taxon>Bacteria</taxon>
        <taxon>Pseudomonadati</taxon>
        <taxon>Balneolota</taxon>
        <taxon>Balneolia</taxon>
        <taxon>Balneolales</taxon>
        <taxon>Balneolaceae</taxon>
        <taxon>Fodinibius</taxon>
    </lineage>
</organism>
<name>A0ABT3PKY7_9BACT</name>
<keyword evidence="3" id="KW-0479">Metal-binding</keyword>
<evidence type="ECO:0000256" key="4">
    <source>
        <dbReference type="ARBA" id="ARBA00022801"/>
    </source>
</evidence>
<dbReference type="SUPFAM" id="SSF53927">
    <property type="entry name" value="Cytidine deaminase-like"/>
    <property type="match status" value="2"/>
</dbReference>
<gene>
    <name evidence="7" type="ORF">J6I44_07065</name>
</gene>
<keyword evidence="8" id="KW-1185">Reference proteome</keyword>
<comment type="similarity">
    <text evidence="1">Belongs to the cytidine and deoxycytidylate deaminase family.</text>
</comment>
<dbReference type="Pfam" id="PF08211">
    <property type="entry name" value="dCMP_cyt_deam_2"/>
    <property type="match status" value="1"/>
</dbReference>
<evidence type="ECO:0000259" key="6">
    <source>
        <dbReference type="PROSITE" id="PS51747"/>
    </source>
</evidence>
<evidence type="ECO:0000256" key="5">
    <source>
        <dbReference type="ARBA" id="ARBA00022833"/>
    </source>
</evidence>
<dbReference type="NCBIfam" id="NF004064">
    <property type="entry name" value="PRK05578.1"/>
    <property type="match status" value="1"/>
</dbReference>